<evidence type="ECO:0000313" key="1">
    <source>
        <dbReference type="EMBL" id="TCS88209.1"/>
    </source>
</evidence>
<reference evidence="1 2" key="1">
    <citation type="submission" date="2019-03" db="EMBL/GenBank/DDBJ databases">
        <title>Genomic Encyclopedia of Type Strains, Phase IV (KMG-IV): sequencing the most valuable type-strain genomes for metagenomic binning, comparative biology and taxonomic classification.</title>
        <authorList>
            <person name="Goeker M."/>
        </authorList>
    </citation>
    <scope>NUCLEOTIDE SEQUENCE [LARGE SCALE GENOMIC DNA]</scope>
    <source>
        <strain evidence="1 2">DSM 21100</strain>
    </source>
</reference>
<dbReference type="EMBL" id="SMAD01000003">
    <property type="protein sequence ID" value="TCS88209.1"/>
    <property type="molecule type" value="Genomic_DNA"/>
</dbReference>
<sequence>MSSKNYPLQKHKDEISLEEAVDITTNWRNFIAPFNKECTNCEEGFPAFVDGFTIPLDDLIQLKQEKGFSTVRVYLGKDYNTETGKYGKSRLVLVGVEEDDNLTMGPGKDIIGTEPDNSEVYDFTTACPPYCDKESPLKQS</sequence>
<dbReference type="Proteomes" id="UP000295807">
    <property type="component" value="Unassembled WGS sequence"/>
</dbReference>
<name>A0A4R3KV08_9SPHI</name>
<keyword evidence="2" id="KW-1185">Reference proteome</keyword>
<dbReference type="AlphaFoldDB" id="A0A4R3KV08"/>
<comment type="caution">
    <text evidence="1">The sequence shown here is derived from an EMBL/GenBank/DDBJ whole genome shotgun (WGS) entry which is preliminary data.</text>
</comment>
<evidence type="ECO:0000313" key="2">
    <source>
        <dbReference type="Proteomes" id="UP000295807"/>
    </source>
</evidence>
<organism evidence="1 2">
    <name type="scientific">Anseongella ginsenosidimutans</name>
    <dbReference type="NCBI Taxonomy" id="496056"/>
    <lineage>
        <taxon>Bacteria</taxon>
        <taxon>Pseudomonadati</taxon>
        <taxon>Bacteroidota</taxon>
        <taxon>Sphingobacteriia</taxon>
        <taxon>Sphingobacteriales</taxon>
        <taxon>Sphingobacteriaceae</taxon>
        <taxon>Anseongella</taxon>
    </lineage>
</organism>
<proteinExistence type="predicted"/>
<gene>
    <name evidence="1" type="ORF">EDD80_10371</name>
</gene>
<accession>A0A4R3KV08</accession>
<protein>
    <submittedName>
        <fullName evidence="1">Uncharacterized protein</fullName>
    </submittedName>
</protein>